<accession>A0A9W8A6P8</accession>
<comment type="caution">
    <text evidence="13">The sequence shown here is derived from an EMBL/GenBank/DDBJ whole genome shotgun (WGS) entry which is preliminary data.</text>
</comment>
<evidence type="ECO:0000256" key="7">
    <source>
        <dbReference type="ARBA" id="ARBA00022927"/>
    </source>
</evidence>
<feature type="compositionally biased region" description="Low complexity" evidence="11">
    <location>
        <begin position="432"/>
        <end position="441"/>
    </location>
</feature>
<feature type="compositionally biased region" description="Low complexity" evidence="11">
    <location>
        <begin position="11"/>
        <end position="36"/>
    </location>
</feature>
<dbReference type="PANTHER" id="PTHR22624">
    <property type="entry name" value="CYSTEINE PROTEASE ATG4"/>
    <property type="match status" value="1"/>
</dbReference>
<evidence type="ECO:0000256" key="9">
    <source>
        <dbReference type="ARBA" id="ARBA00029362"/>
    </source>
</evidence>
<dbReference type="Proteomes" id="UP001150538">
    <property type="component" value="Unassembled WGS sequence"/>
</dbReference>
<dbReference type="GO" id="GO:0035973">
    <property type="term" value="P:aggrephagy"/>
    <property type="evidence" value="ECO:0007669"/>
    <property type="project" value="TreeGrafter"/>
</dbReference>
<sequence length="860" mass="94014">MGVKLKRRSNNSDSSAASTNSSAGNSNNANNSSNSTSAFRLHQPLLPNSTSLAGNATTTDASAVSKLESMTIASNNNTLQSPSTTSSTSNSNNNNNNSNNTNNADFYKASNNSDAATEISNLRFKVVNTLRQWYMNTTHSMNQLLTGRLLKSPSGQLWLLGVEYSRKPLDATSDSGVVSGSSNANSNRLSESPPAIISINKDVNTGGIRQADGLPLESNSAAPQVDQNGGTVMTKLSSSYPESFLRDFQSLVWCTYRARYPPISPTAFTTDAGWGCMLRAGQSLLGQALLMHNFGRCWRIDKADESQRKTYTKILEQFVDDADPLSSFSIHHMASLGRQYGKDIGEWFGPNATAQIIKQLATKSNQDFHIYTTMDSTVYVMDILESSEVFDIVDPATINDQDSVSKKQQAHKSATSLTMSGSRQPQSAANMSSTNSSPLKSKSKTLNTSAFTSCAIQPTLILASTRLGIDHVNPIYYPFIQACLTFSQSVGIAGGKPSSALYFVGYEDNDLIYLDPHYTRPAIPLKPKGAFETKDFGTYHCDTPRKISISRIDPCMVFGFYCRDSASLLDLCQKFDVLAQNGIQCGFTMNWSHSPANVDDLDVLDDVDMSCNSDDMDSLETTTSSDKVISESESCEAIDYPSISASGQRLKDKARVAENDQSGSASNFKNKYDEDDVILEAKNVEIIIPPEQTFGNTDPATSTPNRNAMDLPESPVNCTPSKTRKSPYRRTDYSPLTKKNQGTPTTPAGNSNHKSPTFLRRKSTTQNLNQDFVEITCIDSQISSNVPVPHHHPLYQQQNQTPSKRPQQRRPSLSTPTLSRTKMMVSTPASARQAQKNHSSSQPPKSPTSPLRESEEWVNV</sequence>
<feature type="compositionally biased region" description="Polar residues" evidence="11">
    <location>
        <begin position="411"/>
        <end position="431"/>
    </location>
</feature>
<dbReference type="EC" id="3.4.22.-" evidence="10"/>
<evidence type="ECO:0000256" key="8">
    <source>
        <dbReference type="ARBA" id="ARBA00023006"/>
    </source>
</evidence>
<gene>
    <name evidence="13" type="primary">ATG4</name>
    <name evidence="13" type="ORF">H4219_002031</name>
</gene>
<feature type="region of interest" description="Disordered" evidence="11">
    <location>
        <begin position="172"/>
        <end position="191"/>
    </location>
</feature>
<comment type="function">
    <text evidence="10">Required for selective autophagic degradation of the nucleus (nucleophagy) as well as for mitophagy which contributes to regulate mitochondrial quantity and quality by eliminating the mitochondria to a basal level to fulfill cellular energy requirements and preventing excess ROS production.</text>
</comment>
<dbReference type="GO" id="GO:0000423">
    <property type="term" value="P:mitophagy"/>
    <property type="evidence" value="ECO:0007669"/>
    <property type="project" value="TreeGrafter"/>
</dbReference>
<evidence type="ECO:0000256" key="5">
    <source>
        <dbReference type="ARBA" id="ARBA00022801"/>
    </source>
</evidence>
<evidence type="ECO:0000256" key="4">
    <source>
        <dbReference type="ARBA" id="ARBA00022670"/>
    </source>
</evidence>
<evidence type="ECO:0000256" key="3">
    <source>
        <dbReference type="ARBA" id="ARBA00022490"/>
    </source>
</evidence>
<feature type="region of interest" description="Disordered" evidence="11">
    <location>
        <begin position="401"/>
        <end position="441"/>
    </location>
</feature>
<dbReference type="EMBL" id="JANBPU010000028">
    <property type="protein sequence ID" value="KAJ1919343.1"/>
    <property type="molecule type" value="Genomic_DNA"/>
</dbReference>
<evidence type="ECO:0000259" key="12">
    <source>
        <dbReference type="Pfam" id="PF03416"/>
    </source>
</evidence>
<dbReference type="GO" id="GO:0034727">
    <property type="term" value="P:piecemeal microautophagy of the nucleus"/>
    <property type="evidence" value="ECO:0007669"/>
    <property type="project" value="TreeGrafter"/>
</dbReference>
<reference evidence="13" key="1">
    <citation type="submission" date="2022-07" db="EMBL/GenBank/DDBJ databases">
        <title>Phylogenomic reconstructions and comparative analyses of Kickxellomycotina fungi.</title>
        <authorList>
            <person name="Reynolds N.K."/>
            <person name="Stajich J.E."/>
            <person name="Barry K."/>
            <person name="Grigoriev I.V."/>
            <person name="Crous P."/>
            <person name="Smith M.E."/>
        </authorList>
    </citation>
    <scope>NUCLEOTIDE SEQUENCE</scope>
    <source>
        <strain evidence="13">NBRC 100468</strain>
    </source>
</reference>
<feature type="region of interest" description="Disordered" evidence="11">
    <location>
        <begin position="787"/>
        <end position="860"/>
    </location>
</feature>
<evidence type="ECO:0000313" key="14">
    <source>
        <dbReference type="Proteomes" id="UP001150538"/>
    </source>
</evidence>
<feature type="domain" description="Peptidase C54 catalytic" evidence="12">
    <location>
        <begin position="242"/>
        <end position="573"/>
    </location>
</feature>
<keyword evidence="6" id="KW-0788">Thiol protease</keyword>
<keyword evidence="10" id="KW-0539">Nucleus</keyword>
<keyword evidence="7" id="KW-0653">Protein transport</keyword>
<feature type="region of interest" description="Disordered" evidence="11">
    <location>
        <begin position="691"/>
        <end position="758"/>
    </location>
</feature>
<name>A0A9W8A6P8_9FUNG</name>
<feature type="compositionally biased region" description="Polar residues" evidence="11">
    <location>
        <begin position="737"/>
        <end position="755"/>
    </location>
</feature>
<dbReference type="GO" id="GO:0016485">
    <property type="term" value="P:protein processing"/>
    <property type="evidence" value="ECO:0007669"/>
    <property type="project" value="TreeGrafter"/>
</dbReference>
<keyword evidence="3 10" id="KW-0963">Cytoplasm</keyword>
<keyword evidence="14" id="KW-1185">Reference proteome</keyword>
<dbReference type="InterPro" id="IPR046792">
    <property type="entry name" value="Peptidase_C54_cat"/>
</dbReference>
<feature type="compositionally biased region" description="Polar residues" evidence="11">
    <location>
        <begin position="659"/>
        <end position="669"/>
    </location>
</feature>
<dbReference type="AlphaFoldDB" id="A0A9W8A6P8"/>
<dbReference type="OrthoDB" id="2960936at2759"/>
<evidence type="ECO:0000256" key="1">
    <source>
        <dbReference type="ARBA" id="ARBA00010958"/>
    </source>
</evidence>
<evidence type="ECO:0000256" key="11">
    <source>
        <dbReference type="SAM" id="MobiDB-lite"/>
    </source>
</evidence>
<dbReference type="GO" id="GO:0015031">
    <property type="term" value="P:protein transport"/>
    <property type="evidence" value="ECO:0007669"/>
    <property type="project" value="UniProtKB-KW"/>
</dbReference>
<dbReference type="GO" id="GO:0004197">
    <property type="term" value="F:cysteine-type endopeptidase activity"/>
    <property type="evidence" value="ECO:0007669"/>
    <property type="project" value="TreeGrafter"/>
</dbReference>
<dbReference type="GO" id="GO:0005634">
    <property type="term" value="C:nucleus"/>
    <property type="evidence" value="ECO:0007669"/>
    <property type="project" value="UniProtKB-SubCell"/>
</dbReference>
<feature type="region of interest" description="Disordered" evidence="11">
    <location>
        <begin position="1"/>
        <end position="36"/>
    </location>
</feature>
<keyword evidence="8" id="KW-0072">Autophagy</keyword>
<evidence type="ECO:0000256" key="6">
    <source>
        <dbReference type="ARBA" id="ARBA00022807"/>
    </source>
</evidence>
<proteinExistence type="inferred from homology"/>
<dbReference type="Pfam" id="PF03416">
    <property type="entry name" value="Peptidase_C54"/>
    <property type="match status" value="1"/>
</dbReference>
<dbReference type="InterPro" id="IPR038765">
    <property type="entry name" value="Papain-like_cys_pep_sf"/>
</dbReference>
<dbReference type="SUPFAM" id="SSF54001">
    <property type="entry name" value="Cysteine proteinases"/>
    <property type="match status" value="1"/>
</dbReference>
<keyword evidence="2" id="KW-0813">Transport</keyword>
<feature type="compositionally biased region" description="Basic and acidic residues" evidence="11">
    <location>
        <begin position="649"/>
        <end position="658"/>
    </location>
</feature>
<feature type="compositionally biased region" description="Low complexity" evidence="11">
    <location>
        <begin position="172"/>
        <end position="186"/>
    </location>
</feature>
<dbReference type="GO" id="GO:0019786">
    <property type="term" value="F:protein-phosphatidylethanolamide deconjugating activity"/>
    <property type="evidence" value="ECO:0007669"/>
    <property type="project" value="InterPro"/>
</dbReference>
<feature type="compositionally biased region" description="Low complexity" evidence="11">
    <location>
        <begin position="74"/>
        <end position="103"/>
    </location>
</feature>
<evidence type="ECO:0000313" key="13">
    <source>
        <dbReference type="EMBL" id="KAJ1919343.1"/>
    </source>
</evidence>
<feature type="region of interest" description="Disordered" evidence="11">
    <location>
        <begin position="74"/>
        <end position="108"/>
    </location>
</feature>
<feature type="compositionally biased region" description="Polar residues" evidence="11">
    <location>
        <begin position="827"/>
        <end position="838"/>
    </location>
</feature>
<protein>
    <recommendedName>
        <fullName evidence="10">Cysteine protease</fullName>
        <ecNumber evidence="10">3.4.22.-</ecNumber>
    </recommendedName>
</protein>
<comment type="catalytic activity">
    <reaction evidence="9">
        <text>[protein]-C-terminal L-amino acid-glycyl-phosphatidylethanolamide + H2O = [protein]-C-terminal L-amino acid-glycine + a 1,2-diacyl-sn-glycero-3-phosphoethanolamine</text>
        <dbReference type="Rhea" id="RHEA:67548"/>
        <dbReference type="Rhea" id="RHEA-COMP:17323"/>
        <dbReference type="Rhea" id="RHEA-COMP:17324"/>
        <dbReference type="ChEBI" id="CHEBI:15377"/>
        <dbReference type="ChEBI" id="CHEBI:64612"/>
        <dbReference type="ChEBI" id="CHEBI:172940"/>
        <dbReference type="ChEBI" id="CHEBI:172941"/>
    </reaction>
    <physiologicalReaction direction="left-to-right" evidence="9">
        <dbReference type="Rhea" id="RHEA:67549"/>
    </physiologicalReaction>
</comment>
<feature type="region of interest" description="Disordered" evidence="11">
    <location>
        <begin position="648"/>
        <end position="669"/>
    </location>
</feature>
<keyword evidence="4 10" id="KW-0645">Protease</keyword>
<evidence type="ECO:0000256" key="2">
    <source>
        <dbReference type="ARBA" id="ARBA00022448"/>
    </source>
</evidence>
<feature type="compositionally biased region" description="Polar residues" evidence="11">
    <location>
        <begin position="795"/>
        <end position="820"/>
    </location>
</feature>
<dbReference type="InterPro" id="IPR005078">
    <property type="entry name" value="Peptidase_C54"/>
</dbReference>
<keyword evidence="5 10" id="KW-0378">Hydrolase</keyword>
<feature type="compositionally biased region" description="Polar residues" evidence="11">
    <location>
        <begin position="693"/>
        <end position="706"/>
    </location>
</feature>
<dbReference type="GO" id="GO:0000045">
    <property type="term" value="P:autophagosome assembly"/>
    <property type="evidence" value="ECO:0007669"/>
    <property type="project" value="TreeGrafter"/>
</dbReference>
<feature type="region of interest" description="Disordered" evidence="11">
    <location>
        <begin position="614"/>
        <end position="633"/>
    </location>
</feature>
<comment type="similarity">
    <text evidence="1 10">Belongs to the peptidase C54 family.</text>
</comment>
<comment type="subcellular location">
    <subcellularLocation>
        <location evidence="10">Nucleus</location>
    </subcellularLocation>
    <subcellularLocation>
        <location evidence="10">Cytoplasm</location>
    </subcellularLocation>
</comment>
<evidence type="ECO:0000256" key="10">
    <source>
        <dbReference type="RuleBase" id="RU363115"/>
    </source>
</evidence>
<organism evidence="13 14">
    <name type="scientific">Mycoemilia scoparia</name>
    <dbReference type="NCBI Taxonomy" id="417184"/>
    <lineage>
        <taxon>Eukaryota</taxon>
        <taxon>Fungi</taxon>
        <taxon>Fungi incertae sedis</taxon>
        <taxon>Zoopagomycota</taxon>
        <taxon>Kickxellomycotina</taxon>
        <taxon>Kickxellomycetes</taxon>
        <taxon>Kickxellales</taxon>
        <taxon>Kickxellaceae</taxon>
        <taxon>Mycoemilia</taxon>
    </lineage>
</organism>
<dbReference type="PANTHER" id="PTHR22624:SF49">
    <property type="entry name" value="CYSTEINE PROTEASE"/>
    <property type="match status" value="1"/>
</dbReference>
<dbReference type="GO" id="GO:0005737">
    <property type="term" value="C:cytoplasm"/>
    <property type="evidence" value="ECO:0007669"/>
    <property type="project" value="UniProtKB-SubCell"/>
</dbReference>